<evidence type="ECO:0000313" key="2">
    <source>
        <dbReference type="Proteomes" id="UP000051621"/>
    </source>
</evidence>
<reference evidence="1 2" key="1">
    <citation type="journal article" date="2015" name="Genome Announc.">
        <title>Expanding the biotechnology potential of lactobacilli through comparative genomics of 213 strains and associated genera.</title>
        <authorList>
            <person name="Sun Z."/>
            <person name="Harris H.M."/>
            <person name="McCann A."/>
            <person name="Guo C."/>
            <person name="Argimon S."/>
            <person name="Zhang W."/>
            <person name="Yang X."/>
            <person name="Jeffery I.B."/>
            <person name="Cooney J.C."/>
            <person name="Kagawa T.F."/>
            <person name="Liu W."/>
            <person name="Song Y."/>
            <person name="Salvetti E."/>
            <person name="Wrobel A."/>
            <person name="Rasinkangas P."/>
            <person name="Parkhill J."/>
            <person name="Rea M.C."/>
            <person name="O'Sullivan O."/>
            <person name="Ritari J."/>
            <person name="Douillard F.P."/>
            <person name="Paul Ross R."/>
            <person name="Yang R."/>
            <person name="Briner A.E."/>
            <person name="Felis G.E."/>
            <person name="de Vos W.M."/>
            <person name="Barrangou R."/>
            <person name="Klaenhammer T.R."/>
            <person name="Caufield P.W."/>
            <person name="Cui Y."/>
            <person name="Zhang H."/>
            <person name="O'Toole P.W."/>
        </authorList>
    </citation>
    <scope>NUCLEOTIDE SEQUENCE [LARGE SCALE GENOMIC DNA]</scope>
    <source>
        <strain evidence="1 2">DSM 19910</strain>
    </source>
</reference>
<dbReference type="Proteomes" id="UP000051621">
    <property type="component" value="Unassembled WGS sequence"/>
</dbReference>
<dbReference type="EMBL" id="AZEF01000027">
    <property type="protein sequence ID" value="KRL01392.1"/>
    <property type="molecule type" value="Genomic_DNA"/>
</dbReference>
<keyword evidence="2" id="KW-1185">Reference proteome</keyword>
<organism evidence="1 2">
    <name type="scientific">Liquorilactobacillus capillatus DSM 19910</name>
    <dbReference type="NCBI Taxonomy" id="1423731"/>
    <lineage>
        <taxon>Bacteria</taxon>
        <taxon>Bacillati</taxon>
        <taxon>Bacillota</taxon>
        <taxon>Bacilli</taxon>
        <taxon>Lactobacillales</taxon>
        <taxon>Lactobacillaceae</taxon>
        <taxon>Liquorilactobacillus</taxon>
    </lineage>
</organism>
<proteinExistence type="predicted"/>
<accession>A0A0R1M0M1</accession>
<comment type="caution">
    <text evidence="1">The sequence shown here is derived from an EMBL/GenBank/DDBJ whole genome shotgun (WGS) entry which is preliminary data.</text>
</comment>
<protein>
    <submittedName>
        <fullName evidence="1">Uncharacterized protein</fullName>
    </submittedName>
</protein>
<dbReference type="AlphaFoldDB" id="A0A0R1M0M1"/>
<evidence type="ECO:0000313" key="1">
    <source>
        <dbReference type="EMBL" id="KRL01392.1"/>
    </source>
</evidence>
<sequence length="55" mass="6544">MATLRISSRIFKFIFFLSQYESLYKKKCRSRYNQNSSSVFENSRSQLSLLGIKKL</sequence>
<name>A0A0R1M0M1_9LACO</name>
<gene>
    <name evidence="1" type="ORF">FC81_GL001537</name>
</gene>